<dbReference type="EMBL" id="WSFO01000004">
    <property type="protein sequence ID" value="KAE9630508.1"/>
    <property type="molecule type" value="Genomic_DNA"/>
</dbReference>
<sequence>MKDGSTKPIPAGDIYRHMWLTSSVAKAVGVDLGAARAEGTLAASDYSRMLTNCRNAGCDKSCALWLSQQNGPSSSVPEFCVNGALLTQLKR</sequence>
<proteinExistence type="predicted"/>
<name>A0A6A4RBE5_9RHOB</name>
<evidence type="ECO:0000313" key="2">
    <source>
        <dbReference type="EMBL" id="KAE9630508.1"/>
    </source>
</evidence>
<protein>
    <recommendedName>
        <fullName evidence="1">DUF6455 domain-containing protein</fullName>
    </recommendedName>
</protein>
<dbReference type="Proteomes" id="UP000441586">
    <property type="component" value="Unassembled WGS sequence"/>
</dbReference>
<accession>A0A6A4RBE5</accession>
<evidence type="ECO:0000313" key="3">
    <source>
        <dbReference type="Proteomes" id="UP000441586"/>
    </source>
</evidence>
<evidence type="ECO:0000259" key="1">
    <source>
        <dbReference type="Pfam" id="PF20056"/>
    </source>
</evidence>
<dbReference type="Pfam" id="PF20056">
    <property type="entry name" value="DUF6455"/>
    <property type="match status" value="1"/>
</dbReference>
<gene>
    <name evidence="2" type="ORF">GP644_08890</name>
</gene>
<dbReference type="AlphaFoldDB" id="A0A6A4RBE5"/>
<organism evidence="2 3">
    <name type="scientific">Parasedimentitalea maritima</name>
    <dbReference type="NCBI Taxonomy" id="2578117"/>
    <lineage>
        <taxon>Bacteria</taxon>
        <taxon>Pseudomonadati</taxon>
        <taxon>Pseudomonadota</taxon>
        <taxon>Alphaproteobacteria</taxon>
        <taxon>Rhodobacterales</taxon>
        <taxon>Paracoccaceae</taxon>
        <taxon>Parasedimentitalea</taxon>
    </lineage>
</organism>
<reference evidence="2 3" key="1">
    <citation type="submission" date="2019-12" db="EMBL/GenBank/DDBJ databases">
        <authorList>
            <person name="Zhang Y.-J."/>
        </authorList>
    </citation>
    <scope>NUCLEOTIDE SEQUENCE [LARGE SCALE GENOMIC DNA]</scope>
    <source>
        <strain evidence="2 3">H18S-6</strain>
    </source>
</reference>
<dbReference type="RefSeq" id="WP_158978847.1">
    <property type="nucleotide sequence ID" value="NZ_WSFO01000004.1"/>
</dbReference>
<comment type="caution">
    <text evidence="2">The sequence shown here is derived from an EMBL/GenBank/DDBJ whole genome shotgun (WGS) entry which is preliminary data.</text>
</comment>
<feature type="domain" description="DUF6455" evidence="1">
    <location>
        <begin position="12"/>
        <end position="90"/>
    </location>
</feature>
<dbReference type="InterPro" id="IPR045601">
    <property type="entry name" value="DUF6455"/>
</dbReference>